<evidence type="ECO:0000313" key="2">
    <source>
        <dbReference type="Proteomes" id="UP001589627"/>
    </source>
</evidence>
<comment type="caution">
    <text evidence="1">The sequence shown here is derived from an EMBL/GenBank/DDBJ whole genome shotgun (WGS) entry which is preliminary data.</text>
</comment>
<accession>A0ABV5Y737</accession>
<keyword evidence="2" id="KW-1185">Reference proteome</keyword>
<protein>
    <submittedName>
        <fullName evidence="1">Uncharacterized protein</fullName>
    </submittedName>
</protein>
<dbReference type="Proteomes" id="UP001589627">
    <property type="component" value="Unassembled WGS sequence"/>
</dbReference>
<sequence>MGITISDVVTSFPSTWGATNAASAAVVYPLAALVAVPLAMVVSDPAQMWHAGDRYGHVAGLIRTANSEITLCVDRHASADKWNEMGKNAFLANRVKPYQDTLDEAARMYDHMGAVLRGCSVGYTAAGVSSAVIGSTLLMYVEAQLAAAALPGANMAAIFAANERMAQTLQVVRILIQGLARVNERAAILISELNAKWGRLWLPLAIDVGLTAWGAFEIGTRAESKLDGERVTLHWPKRLAPGAATPAGYRAPSAAAQEAIKRISPESIKALGKDLDKSVGHTLSEAYDQACGNDVGYPGFGVLGIPIAHAHTLMRQGAADQLAACRDTPGTWLPGLRTNAGNWVFAEEASVDATSYAT</sequence>
<evidence type="ECO:0000313" key="1">
    <source>
        <dbReference type="EMBL" id="MFB9830819.1"/>
    </source>
</evidence>
<reference evidence="1 2" key="1">
    <citation type="submission" date="2024-09" db="EMBL/GenBank/DDBJ databases">
        <authorList>
            <person name="Sun Q."/>
            <person name="Mori K."/>
        </authorList>
    </citation>
    <scope>NUCLEOTIDE SEQUENCE [LARGE SCALE GENOMIC DNA]</scope>
    <source>
        <strain evidence="1 2">TBRC 0563</strain>
    </source>
</reference>
<proteinExistence type="predicted"/>
<organism evidence="1 2">
    <name type="scientific">Actinoallomurus acaciae</name>
    <dbReference type="NCBI Taxonomy" id="502577"/>
    <lineage>
        <taxon>Bacteria</taxon>
        <taxon>Bacillati</taxon>
        <taxon>Actinomycetota</taxon>
        <taxon>Actinomycetes</taxon>
        <taxon>Streptosporangiales</taxon>
        <taxon>Thermomonosporaceae</taxon>
        <taxon>Actinoallomurus</taxon>
    </lineage>
</organism>
<dbReference type="EMBL" id="JBHLZP010000003">
    <property type="protein sequence ID" value="MFB9830819.1"/>
    <property type="molecule type" value="Genomic_DNA"/>
</dbReference>
<dbReference type="RefSeq" id="WP_378193666.1">
    <property type="nucleotide sequence ID" value="NZ_JBHLZP010000003.1"/>
</dbReference>
<gene>
    <name evidence="1" type="ORF">ACFFNX_01265</name>
</gene>
<name>A0ABV5Y737_9ACTN</name>